<dbReference type="EMBL" id="CP119958">
    <property type="protein sequence ID" value="WFD37305.1"/>
    <property type="molecule type" value="Genomic_DNA"/>
</dbReference>
<evidence type="ECO:0000256" key="5">
    <source>
        <dbReference type="ARBA" id="ARBA00022792"/>
    </source>
</evidence>
<feature type="coiled-coil region" evidence="12">
    <location>
        <begin position="316"/>
        <end position="362"/>
    </location>
</feature>
<keyword evidence="6 11" id="KW-1133">Transmembrane helix</keyword>
<organism evidence="13 14">
    <name type="scientific">Malassezia japonica</name>
    <dbReference type="NCBI Taxonomy" id="223818"/>
    <lineage>
        <taxon>Eukaryota</taxon>
        <taxon>Fungi</taxon>
        <taxon>Dikarya</taxon>
        <taxon>Basidiomycota</taxon>
        <taxon>Ustilaginomycotina</taxon>
        <taxon>Malasseziomycetes</taxon>
        <taxon>Malasseziales</taxon>
        <taxon>Malasseziaceae</taxon>
        <taxon>Malassezia</taxon>
    </lineage>
</organism>
<dbReference type="Pfam" id="PF09731">
    <property type="entry name" value="Mitofilin"/>
    <property type="match status" value="1"/>
</dbReference>
<dbReference type="GO" id="GO:0061617">
    <property type="term" value="C:MICOS complex"/>
    <property type="evidence" value="ECO:0007669"/>
    <property type="project" value="TreeGrafter"/>
</dbReference>
<dbReference type="AlphaFoldDB" id="A0AAF0J8N8"/>
<evidence type="ECO:0000256" key="4">
    <source>
        <dbReference type="ARBA" id="ARBA00022692"/>
    </source>
</evidence>
<protein>
    <recommendedName>
        <fullName evidence="3 11">MICOS complex subunit MIC60</fullName>
    </recommendedName>
    <alternativeName>
        <fullName evidence="11">Mitofilin</fullName>
    </alternativeName>
</protein>
<dbReference type="Gene3D" id="1.20.120.20">
    <property type="entry name" value="Apolipoprotein"/>
    <property type="match status" value="1"/>
</dbReference>
<evidence type="ECO:0000313" key="13">
    <source>
        <dbReference type="EMBL" id="WFD37305.1"/>
    </source>
</evidence>
<evidence type="ECO:0000256" key="1">
    <source>
        <dbReference type="ARBA" id="ARBA00004434"/>
    </source>
</evidence>
<feature type="transmembrane region" description="Helical" evidence="11">
    <location>
        <begin position="42"/>
        <end position="61"/>
    </location>
</feature>
<evidence type="ECO:0000256" key="10">
    <source>
        <dbReference type="ARBA" id="ARBA00025571"/>
    </source>
</evidence>
<keyword evidence="5 11" id="KW-0999">Mitochondrion inner membrane</keyword>
<keyword evidence="14" id="KW-1185">Reference proteome</keyword>
<evidence type="ECO:0000256" key="8">
    <source>
        <dbReference type="ARBA" id="ARBA00023128"/>
    </source>
</evidence>
<keyword evidence="4 11" id="KW-0812">Transmembrane</keyword>
<sequence>MHTPRMRASAAHRLARGYSTAIPPPGKTPVPQPRRRGFFGRAVFYTVFGTALFYGASVPVAQRNAEYKRLFEERVYFGKEVLDFFEKHHDLDDIRKEFDSLHLDDTVARAASQVRTGFTHLSDKIMQNERVQHTREEVEKHAADLQAKIQHQIDELKAKAGDEGHVLEKQVQDLRANSSQWLEQAAELAEKSVQQVRSRATDLVQDVKERLPEDVRNVIPLAEKKVGEPLYEDLPVGFEAPEGYAAPRRDRKLEATKDAKARLRSDPQAPKLPQLAPSLNKLVGSEPIVSQLAGTIDELAAFVRDTPAGQVASGVLESAQADLQQLVKRLDQIKETDAKKLEKQLAKQAKEYEAEITKAAKQATGDLDKRDKDWQKKLDKIQSEQTALFKGRLAKELETQSAIINERLREEVMAQGVELQRKWSREIKAKVEQERAGRLARLDELATELHRLEAVSLDNAKTLDDNIGLHTLSAALRKLRTAIDGAEETGEEAHAYVRRTFSKELDTLRRTPKAQDNELIQAALAAVDQTGAPQDGVESVPTLHEWFAARLAPRLRSVALLPEQGAGVLSYLTSMALSPLLFSRKGLIEGQDVASTVARAEWYLEHKDLDRATRELNQLHGWAKILAGDWLEAARKRLEVDQAIGLVEKESEFNSMLKT</sequence>
<evidence type="ECO:0000256" key="7">
    <source>
        <dbReference type="ARBA" id="ARBA00023054"/>
    </source>
</evidence>
<dbReference type="SUPFAM" id="SSF58113">
    <property type="entry name" value="Apolipoprotein A-I"/>
    <property type="match status" value="1"/>
</dbReference>
<comment type="function">
    <text evidence="10">Component of the MICOS complex, a large protein complex of the mitochondrial inner membrane that plays crucial roles in the maintenance of crista junctions, inner membrane architecture, and formation of contact sites to the outer membrane. Plays a role in keeping cristae membranes connected to the inner boundary membrane. Also promotes protein import via the mitochondrial intermembrane space assembly (MIA) pathway.</text>
</comment>
<comment type="subcellular location">
    <subcellularLocation>
        <location evidence="1 11">Mitochondrion inner membrane</location>
        <topology evidence="1 11">Single-pass membrane protein</topology>
    </subcellularLocation>
</comment>
<gene>
    <name evidence="13" type="primary">MIC60</name>
    <name evidence="13" type="ORF">MJAP1_000249</name>
</gene>
<reference evidence="13" key="1">
    <citation type="submission" date="2023-03" db="EMBL/GenBank/DDBJ databases">
        <title>Mating type loci evolution in Malassezia.</title>
        <authorList>
            <person name="Coelho M.A."/>
        </authorList>
    </citation>
    <scope>NUCLEOTIDE SEQUENCE</scope>
    <source>
        <strain evidence="13">CBS 9431</strain>
    </source>
</reference>
<dbReference type="RefSeq" id="XP_060120202.1">
    <property type="nucleotide sequence ID" value="XM_060264219.1"/>
</dbReference>
<comment type="subunit">
    <text evidence="11">Component of the mitochondrial contact site and cristae organizing system (MICOS) complex.</text>
</comment>
<dbReference type="Proteomes" id="UP001217754">
    <property type="component" value="Chromosome 1"/>
</dbReference>
<dbReference type="GO" id="GO:0042407">
    <property type="term" value="P:cristae formation"/>
    <property type="evidence" value="ECO:0007669"/>
    <property type="project" value="TreeGrafter"/>
</dbReference>
<keyword evidence="9 11" id="KW-0472">Membrane</keyword>
<evidence type="ECO:0000256" key="3">
    <source>
        <dbReference type="ARBA" id="ARBA00018116"/>
    </source>
</evidence>
<feature type="coiled-coil region" evidence="12">
    <location>
        <begin position="128"/>
        <end position="191"/>
    </location>
</feature>
<name>A0AAF0J8N8_9BASI</name>
<evidence type="ECO:0000256" key="9">
    <source>
        <dbReference type="ARBA" id="ARBA00023136"/>
    </source>
</evidence>
<evidence type="ECO:0000256" key="2">
    <source>
        <dbReference type="ARBA" id="ARBA00010877"/>
    </source>
</evidence>
<dbReference type="PANTHER" id="PTHR15415">
    <property type="entry name" value="MITOFILIN"/>
    <property type="match status" value="1"/>
</dbReference>
<comment type="similarity">
    <text evidence="2 11">Belongs to the MICOS complex subunit Mic60 family.</text>
</comment>
<evidence type="ECO:0000256" key="11">
    <source>
        <dbReference type="RuleBase" id="RU363000"/>
    </source>
</evidence>
<keyword evidence="8 11" id="KW-0496">Mitochondrion</keyword>
<dbReference type="PANTHER" id="PTHR15415:SF7">
    <property type="entry name" value="MICOS COMPLEX SUBUNIT MIC60"/>
    <property type="match status" value="1"/>
</dbReference>
<evidence type="ECO:0000256" key="6">
    <source>
        <dbReference type="ARBA" id="ARBA00022989"/>
    </source>
</evidence>
<dbReference type="GeneID" id="85223898"/>
<keyword evidence="7 12" id="KW-0175">Coiled coil</keyword>
<dbReference type="InterPro" id="IPR019133">
    <property type="entry name" value="MIC60"/>
</dbReference>
<evidence type="ECO:0000256" key="12">
    <source>
        <dbReference type="SAM" id="Coils"/>
    </source>
</evidence>
<proteinExistence type="inferred from homology"/>
<evidence type="ECO:0000313" key="14">
    <source>
        <dbReference type="Proteomes" id="UP001217754"/>
    </source>
</evidence>
<accession>A0AAF0J8N8</accession>